<dbReference type="RefSeq" id="XP_025600804.1">
    <property type="nucleotide sequence ID" value="XM_025739381.1"/>
</dbReference>
<organism evidence="2 3">
    <name type="scientific">Tilletiopsis washingtonensis</name>
    <dbReference type="NCBI Taxonomy" id="58919"/>
    <lineage>
        <taxon>Eukaryota</taxon>
        <taxon>Fungi</taxon>
        <taxon>Dikarya</taxon>
        <taxon>Basidiomycota</taxon>
        <taxon>Ustilaginomycotina</taxon>
        <taxon>Exobasidiomycetes</taxon>
        <taxon>Entylomatales</taxon>
        <taxon>Entylomatales incertae sedis</taxon>
        <taxon>Tilletiopsis</taxon>
    </lineage>
</organism>
<protein>
    <submittedName>
        <fullName evidence="2">Uncharacterized protein</fullName>
    </submittedName>
</protein>
<proteinExistence type="predicted"/>
<feature type="region of interest" description="Disordered" evidence="1">
    <location>
        <begin position="715"/>
        <end position="739"/>
    </location>
</feature>
<accession>A0A316ZJJ9</accession>
<evidence type="ECO:0000313" key="3">
    <source>
        <dbReference type="Proteomes" id="UP000245946"/>
    </source>
</evidence>
<dbReference type="Proteomes" id="UP000245946">
    <property type="component" value="Unassembled WGS sequence"/>
</dbReference>
<feature type="region of interest" description="Disordered" evidence="1">
    <location>
        <begin position="40"/>
        <end position="61"/>
    </location>
</feature>
<reference evidence="2 3" key="1">
    <citation type="journal article" date="2018" name="Mol. Biol. Evol.">
        <title>Broad Genomic Sampling Reveals a Smut Pathogenic Ancestry of the Fungal Clade Ustilaginomycotina.</title>
        <authorList>
            <person name="Kijpornyongpan T."/>
            <person name="Mondo S.J."/>
            <person name="Barry K."/>
            <person name="Sandor L."/>
            <person name="Lee J."/>
            <person name="Lipzen A."/>
            <person name="Pangilinan J."/>
            <person name="LaButti K."/>
            <person name="Hainaut M."/>
            <person name="Henrissat B."/>
            <person name="Grigoriev I.V."/>
            <person name="Spatafora J.W."/>
            <person name="Aime M.C."/>
        </authorList>
    </citation>
    <scope>NUCLEOTIDE SEQUENCE [LARGE SCALE GENOMIC DNA]</scope>
    <source>
        <strain evidence="2 3">MCA 4186</strain>
    </source>
</reference>
<keyword evidence="3" id="KW-1185">Reference proteome</keyword>
<dbReference type="EMBL" id="KZ819285">
    <property type="protein sequence ID" value="PWO00526.1"/>
    <property type="molecule type" value="Genomic_DNA"/>
</dbReference>
<dbReference type="OrthoDB" id="19908at2759"/>
<evidence type="ECO:0000256" key="1">
    <source>
        <dbReference type="SAM" id="MobiDB-lite"/>
    </source>
</evidence>
<feature type="compositionally biased region" description="Low complexity" evidence="1">
    <location>
        <begin position="48"/>
        <end position="61"/>
    </location>
</feature>
<evidence type="ECO:0000313" key="2">
    <source>
        <dbReference type="EMBL" id="PWO00526.1"/>
    </source>
</evidence>
<dbReference type="AlphaFoldDB" id="A0A316ZJJ9"/>
<sequence length="832" mass="89306">MAATAAGGASAALLRRSARAASSHAAFFAAARAVLLPPAPAPRRRASPARQMPSPRSYASLSAAGPSSAAFDTAPLLFHDVLVESWDWSRRAVRDSAASSEAHRALARAWAQPHEESQPLVSTSYHWERLADSALQPRLAVAKPQLSVQRDAASSSRLSTEHLLRLISGGRVLEAMHLFETALQRISVPRLQHLASDARRNLSALDDLLGAEGLLRPAAIEAMILSIAAQAKRPICRGAVATRASWQPSHLPEQLDFSALGREHQSMFAIAALYDALLQLGFMPSSRIAALLIEIATPLLRTDKIEAFVDAQLRAAGGAIARGREESYSMPGERLDRGCFGLDAVEQAVLAYGRAQVPWRGEALLAWWSCRANDRSRYLAPIAIARFPAAAQSKNSLSAPDEITIAGWSSSPRIWVSLIAARAQSGDLSGAKVWLERYRALAKTSGAPPDSAPYEAFARACTGPALMPRFTGWRPRPREMEDETEEQVARDAEQEDVVPVAHARTLAMRAVLDAAVSDGIGISSRLGGLVISFEASCGRTHEAASLLVQLLDRALTPRPTTGATTRSSQQRTSLDWPLCIAVFRVYERLALASPGTTPTLAAFLPAAPASAAALRPFSTLRGVVRALAASHFELTRGNAKRHSMYSKPNMLLAALRAALLSCDFALARAVLQMHQAWHVAVAKTCKDEIRRAYAYHFWSGNSSLGDAHEAVLDSVGSEEGALSDTTGYSEEGASEGSVQQRFTVPAPSVQEVMAEPFSLLDELIVRQTVKDRCDDTAAAHELSSMSAEQRSELVEEALRGVCLDLGLSRDFAALSSGDATEAQPDLPCVKAA</sequence>
<dbReference type="GeneID" id="37266927"/>
<gene>
    <name evidence="2" type="ORF">FA09DRAFT_189421</name>
</gene>
<name>A0A316ZJJ9_9BASI</name>